<feature type="region of interest" description="Disordered" evidence="1">
    <location>
        <begin position="706"/>
        <end position="747"/>
    </location>
</feature>
<sequence length="747" mass="83286">MKILTAKQVAQGQGEDSGFYRHSDDLLKAIDAIEVGDAPWESFTIRYSGPLPLDAPQWKREGYTVYTRNMLTVVRNMLKSSDFKNSFDYTPFQEYIGVNERRWSNFMSGHWAWKQADMIAADPDTHHSMFCPIILGADKTTASVATGHTQFHPLYMSIGNVSNEMRRAHREALMPTAFLAIPKADIVPFTSNFPRADIHELLSPDLLHQLIKGTFKDHLVAWVFEYIDIMYGGGVEGKAILADIDKRIAAAPAFPGLRRFPEGRNFEQWTGNDSKALMKNVKIFLPAIAGHIPDQMVQCVAALLDFSYLARRNSHDATSLQQMQEALDRFHATRTIFEDVGVRPDGFCLPRQHSLRHYIYSIKLFGSPNGLCSSITESRHISAVKQPYRRSSRNKALLQMLTTSTRLSKLAAARVEFGRRGMLVHDIVRHAQIEAGLVIDVPDEVNGDAQAAVDDHHDDEDDVEPVDGPRIAPNITLSVKPAYTRFVNTLADELHHPSLPLLIHRFIYDQLYPDLDANNAFDDELPEFNGRISVHYAAFATFYAPSELCGPGGMHQEAIRSNPNWRNEYARYDTVLVQNGAEDDSDSDDDNDEPPQPMGGMLVARVLAFLAFSHEDVRYPCAMVEWFLPHGDEPDPATGMWLVRPEMHQGHRTIITAMNVFPSFEAAIGVFATLLMKDSSASSNLFTASPVPAPAPVPVAKDVEVEAGKDVGKEGTHLQSEPEDARPRVSSSSEMSEPAAGSEFVVL</sequence>
<dbReference type="InterPro" id="IPR041078">
    <property type="entry name" value="Plavaka"/>
</dbReference>
<evidence type="ECO:0000313" key="2">
    <source>
        <dbReference type="EMBL" id="THH29603.1"/>
    </source>
</evidence>
<evidence type="ECO:0000256" key="1">
    <source>
        <dbReference type="SAM" id="MobiDB-lite"/>
    </source>
</evidence>
<name>A0A4V3XIL7_9APHY</name>
<protein>
    <submittedName>
        <fullName evidence="2">Uncharacterized protein</fullName>
    </submittedName>
</protein>
<reference evidence="2 3" key="1">
    <citation type="submission" date="2019-02" db="EMBL/GenBank/DDBJ databases">
        <title>Genome sequencing of the rare red list fungi Antrodiella citrinella (Flaviporus citrinellus).</title>
        <authorList>
            <person name="Buettner E."/>
            <person name="Kellner H."/>
        </authorList>
    </citation>
    <scope>NUCLEOTIDE SEQUENCE [LARGE SCALE GENOMIC DNA]</scope>
    <source>
        <strain evidence="2 3">DSM 108506</strain>
    </source>
</reference>
<dbReference type="OrthoDB" id="3199698at2759"/>
<gene>
    <name evidence="2" type="ORF">EUX98_g4593</name>
</gene>
<keyword evidence="3" id="KW-1185">Reference proteome</keyword>
<dbReference type="Pfam" id="PF18759">
    <property type="entry name" value="Plavaka"/>
    <property type="match status" value="1"/>
</dbReference>
<feature type="compositionally biased region" description="Basic and acidic residues" evidence="1">
    <location>
        <begin position="706"/>
        <end position="716"/>
    </location>
</feature>
<evidence type="ECO:0000313" key="3">
    <source>
        <dbReference type="Proteomes" id="UP000308730"/>
    </source>
</evidence>
<accession>A0A4V3XIL7</accession>
<proteinExistence type="predicted"/>
<comment type="caution">
    <text evidence="2">The sequence shown here is derived from an EMBL/GenBank/DDBJ whole genome shotgun (WGS) entry which is preliminary data.</text>
</comment>
<dbReference type="Proteomes" id="UP000308730">
    <property type="component" value="Unassembled WGS sequence"/>
</dbReference>
<dbReference type="EMBL" id="SGPM01000116">
    <property type="protein sequence ID" value="THH29603.1"/>
    <property type="molecule type" value="Genomic_DNA"/>
</dbReference>
<organism evidence="2 3">
    <name type="scientific">Antrodiella citrinella</name>
    <dbReference type="NCBI Taxonomy" id="2447956"/>
    <lineage>
        <taxon>Eukaryota</taxon>
        <taxon>Fungi</taxon>
        <taxon>Dikarya</taxon>
        <taxon>Basidiomycota</taxon>
        <taxon>Agaricomycotina</taxon>
        <taxon>Agaricomycetes</taxon>
        <taxon>Polyporales</taxon>
        <taxon>Steccherinaceae</taxon>
        <taxon>Antrodiella</taxon>
    </lineage>
</organism>
<dbReference type="AlphaFoldDB" id="A0A4V3XIL7"/>